<keyword evidence="2" id="KW-0288">FMN</keyword>
<dbReference type="AlphaFoldDB" id="A0A916XRR8"/>
<keyword evidence="4" id="KW-1133">Transmembrane helix</keyword>
<feature type="transmembrane region" description="Helical" evidence="4">
    <location>
        <begin position="345"/>
        <end position="366"/>
    </location>
</feature>
<dbReference type="PROSITE" id="PS50902">
    <property type="entry name" value="FLAVODOXIN_LIKE"/>
    <property type="match status" value="1"/>
</dbReference>
<comment type="caution">
    <text evidence="7">The sequence shown here is derived from an EMBL/GenBank/DDBJ whole genome shotgun (WGS) entry which is preliminary data.</text>
</comment>
<evidence type="ECO:0000256" key="3">
    <source>
        <dbReference type="ARBA" id="ARBA00022982"/>
    </source>
</evidence>
<dbReference type="GO" id="GO:0010181">
    <property type="term" value="F:FMN binding"/>
    <property type="evidence" value="ECO:0007669"/>
    <property type="project" value="InterPro"/>
</dbReference>
<dbReference type="Pfam" id="PF00175">
    <property type="entry name" value="NAD_binding_1"/>
    <property type="match status" value="1"/>
</dbReference>
<evidence type="ECO:0000256" key="1">
    <source>
        <dbReference type="ARBA" id="ARBA00022630"/>
    </source>
</evidence>
<keyword evidence="4" id="KW-0812">Transmembrane</keyword>
<accession>A0A916XRR8</accession>
<dbReference type="PRINTS" id="PR00369">
    <property type="entry name" value="FLAVODOXIN"/>
</dbReference>
<dbReference type="RefSeq" id="WP_188569015.1">
    <property type="nucleotide sequence ID" value="NZ_BMED01000007.1"/>
</dbReference>
<evidence type="ECO:0000313" key="8">
    <source>
        <dbReference type="Proteomes" id="UP000637423"/>
    </source>
</evidence>
<dbReference type="InterPro" id="IPR039261">
    <property type="entry name" value="FNR_nucleotide-bd"/>
</dbReference>
<gene>
    <name evidence="7" type="ORF">GCM10011396_51410</name>
</gene>
<feature type="transmembrane region" description="Helical" evidence="4">
    <location>
        <begin position="141"/>
        <end position="162"/>
    </location>
</feature>
<dbReference type="SUPFAM" id="SSF52343">
    <property type="entry name" value="Ferredoxin reductase-like, C-terminal NADP-linked domain"/>
    <property type="match status" value="1"/>
</dbReference>
<dbReference type="Pfam" id="PF00258">
    <property type="entry name" value="Flavodoxin_1"/>
    <property type="match status" value="1"/>
</dbReference>
<proteinExistence type="predicted"/>
<dbReference type="PANTHER" id="PTHR34219">
    <property type="entry name" value="IRON-REGULATED INNER MEMBRANE PROTEIN-RELATED"/>
    <property type="match status" value="1"/>
</dbReference>
<feature type="transmembrane region" description="Helical" evidence="4">
    <location>
        <begin position="12"/>
        <end position="33"/>
    </location>
</feature>
<dbReference type="EMBL" id="BMED01000007">
    <property type="protein sequence ID" value="GGC97592.1"/>
    <property type="molecule type" value="Genomic_DNA"/>
</dbReference>
<keyword evidence="1" id="KW-0285">Flavoprotein</keyword>
<keyword evidence="4" id="KW-0472">Membrane</keyword>
<keyword evidence="8" id="KW-1185">Reference proteome</keyword>
<dbReference type="PANTHER" id="PTHR34219:SF3">
    <property type="entry name" value="BLL7967 PROTEIN"/>
    <property type="match status" value="1"/>
</dbReference>
<reference evidence="7" key="2">
    <citation type="submission" date="2020-09" db="EMBL/GenBank/DDBJ databases">
        <authorList>
            <person name="Sun Q."/>
            <person name="Zhou Y."/>
        </authorList>
    </citation>
    <scope>NUCLEOTIDE SEQUENCE</scope>
    <source>
        <strain evidence="7">CGMCC 1.10998</strain>
    </source>
</reference>
<evidence type="ECO:0000256" key="2">
    <source>
        <dbReference type="ARBA" id="ARBA00022643"/>
    </source>
</evidence>
<dbReference type="InterPro" id="IPR001094">
    <property type="entry name" value="Flavdoxin-like"/>
</dbReference>
<dbReference type="InterPro" id="IPR001709">
    <property type="entry name" value="Flavoprot_Pyr_Nucl_cyt_Rdtase"/>
</dbReference>
<evidence type="ECO:0000313" key="7">
    <source>
        <dbReference type="EMBL" id="GGC97592.1"/>
    </source>
</evidence>
<dbReference type="InterPro" id="IPR008254">
    <property type="entry name" value="Flavodoxin/NO_synth"/>
</dbReference>
<evidence type="ECO:0000256" key="4">
    <source>
        <dbReference type="SAM" id="Phobius"/>
    </source>
</evidence>
<dbReference type="PROSITE" id="PS51384">
    <property type="entry name" value="FAD_FR"/>
    <property type="match status" value="1"/>
</dbReference>
<feature type="domain" description="FAD-binding FR-type" evidence="6">
    <location>
        <begin position="563"/>
        <end position="741"/>
    </location>
</feature>
<keyword evidence="3" id="KW-0813">Transport</keyword>
<feature type="domain" description="Flavodoxin-like" evidence="5">
    <location>
        <begin position="404"/>
        <end position="542"/>
    </location>
</feature>
<dbReference type="Proteomes" id="UP000637423">
    <property type="component" value="Unassembled WGS sequence"/>
</dbReference>
<dbReference type="SUPFAM" id="SSF52218">
    <property type="entry name" value="Flavoproteins"/>
    <property type="match status" value="1"/>
</dbReference>
<dbReference type="InterPro" id="IPR005625">
    <property type="entry name" value="PepSY-ass_TM"/>
</dbReference>
<reference evidence="7" key="1">
    <citation type="journal article" date="2014" name="Int. J. Syst. Evol. Microbiol.">
        <title>Complete genome sequence of Corynebacterium casei LMG S-19264T (=DSM 44701T), isolated from a smear-ripened cheese.</title>
        <authorList>
            <consortium name="US DOE Joint Genome Institute (JGI-PGF)"/>
            <person name="Walter F."/>
            <person name="Albersmeier A."/>
            <person name="Kalinowski J."/>
            <person name="Ruckert C."/>
        </authorList>
    </citation>
    <scope>NUCLEOTIDE SEQUENCE</scope>
    <source>
        <strain evidence="7">CGMCC 1.10998</strain>
    </source>
</reference>
<feature type="transmembrane region" description="Helical" evidence="4">
    <location>
        <begin position="183"/>
        <end position="212"/>
    </location>
</feature>
<keyword evidence="3" id="KW-0249">Electron transport</keyword>
<dbReference type="InterPro" id="IPR017938">
    <property type="entry name" value="Riboflavin_synthase-like_b-brl"/>
</dbReference>
<name>A0A916XRR8_9BURK</name>
<sequence length="880" mass="97733">MFKKIWFQIHWFIGITAGTIMIIIGLTGALLSFHEEIVDALNPGIVHVKPQTMAVLTPEQLLSKVRALDPERRIVTLAMSAEAGESAKITYAPPKGVRRGEIRYVDPYTGVLLERPLGQDFFEWIERLHRWLLLPTDTGKLVAGMVAACLFVLALSGLYLRWPRKPLSLRAWLKLDFALTGRSFLWNLHSVMGTCALLLYLIFTVTGMYWAFDVVKLGINTLAGETLAPRRAPPVQADKFKVGKKAEEQIAVPDLTLLWNVFQKEGGAYSKLSMRMPDKAGQPIQITYLDPEPPHEQARNRMSIDPATGKVTQNQRYADKTTGGKAISAIYPLHMGTYFGLPGRIIMTLAALILPMFSITGWMLYLDRRRKKRQIRAEQAILRAGRRTQAGAVGSAAKQLPEQVLLAFATQSGRAEGLAWRTASALQTEGVDTTVMSLAQLDTDKLRHYQRVLFIVSTFGEGEPPDAARKFARQLSHQAGNSLAHVQYGLLALGDRNYQKFCGFGHTLDHWLHSQGAQALFPMIEVDNNDAEALARWQNVLARLAGKTEIRMDANPAPALQEQDYQDWQLVERRLLNPHSQGAPIFHLELEVTANGAANAPSMERSTQQWQAGALAEIVPRHAPDRIAFFLSCTGLDGQAKVKHLGVVRTLSEALARSQLPAPQVALGYVTPQQLADTLQPLASRRYSVASLAGEGRLHLLVRQSRHEDGLGIASGWLTEYAAVNDRIELRVLRNPGFELIDGDGPSIFIGNGSGLAGLRGLLKARIAQGQHKNWLLYGERQVAHDFHHREEIQQWQADGMLSHVDLAFSRDQPQRIYVQDKLREQAERLLAWGEQGAAIYICGSLDGMAAGVDAVLTELLGEAALDDLITEGRYRRDVY</sequence>
<dbReference type="CDD" id="cd06200">
    <property type="entry name" value="SiR_like1"/>
    <property type="match status" value="1"/>
</dbReference>
<dbReference type="Pfam" id="PF03929">
    <property type="entry name" value="PepSY_TM"/>
    <property type="match status" value="1"/>
</dbReference>
<dbReference type="PRINTS" id="PR00371">
    <property type="entry name" value="FPNCR"/>
</dbReference>
<protein>
    <submittedName>
        <fullName evidence="7">Oxidoreductase</fullName>
    </submittedName>
</protein>
<evidence type="ECO:0000259" key="5">
    <source>
        <dbReference type="PROSITE" id="PS50902"/>
    </source>
</evidence>
<dbReference type="GO" id="GO:0016491">
    <property type="term" value="F:oxidoreductase activity"/>
    <property type="evidence" value="ECO:0007669"/>
    <property type="project" value="InterPro"/>
</dbReference>
<dbReference type="InterPro" id="IPR017927">
    <property type="entry name" value="FAD-bd_FR_type"/>
</dbReference>
<dbReference type="InterPro" id="IPR029039">
    <property type="entry name" value="Flavoprotein-like_sf"/>
</dbReference>
<organism evidence="7 8">
    <name type="scientific">Undibacterium terreum</name>
    <dbReference type="NCBI Taxonomy" id="1224302"/>
    <lineage>
        <taxon>Bacteria</taxon>
        <taxon>Pseudomonadati</taxon>
        <taxon>Pseudomonadota</taxon>
        <taxon>Betaproteobacteria</taxon>
        <taxon>Burkholderiales</taxon>
        <taxon>Oxalobacteraceae</taxon>
        <taxon>Undibacterium</taxon>
    </lineage>
</organism>
<dbReference type="Gene3D" id="3.40.50.80">
    <property type="entry name" value="Nucleotide-binding domain of ferredoxin-NADP reductase (FNR) module"/>
    <property type="match status" value="1"/>
</dbReference>
<dbReference type="SUPFAM" id="SSF63380">
    <property type="entry name" value="Riboflavin synthase domain-like"/>
    <property type="match status" value="1"/>
</dbReference>
<dbReference type="InterPro" id="IPR001433">
    <property type="entry name" value="OxRdtase_FAD/NAD-bd"/>
</dbReference>
<evidence type="ECO:0000259" key="6">
    <source>
        <dbReference type="PROSITE" id="PS51384"/>
    </source>
</evidence>
<dbReference type="Gene3D" id="3.40.50.360">
    <property type="match status" value="1"/>
</dbReference>